<gene>
    <name evidence="7" type="ORF">SAMN05421508_101616</name>
</gene>
<dbReference type="RefSeq" id="WP_416045196.1">
    <property type="nucleotide sequence ID" value="NZ_OCNJ01000001.1"/>
</dbReference>
<keyword evidence="4" id="KW-0413">Isomerase</keyword>
<dbReference type="NCBIfam" id="TIGR01507">
    <property type="entry name" value="hopene_cyclase"/>
    <property type="match status" value="1"/>
</dbReference>
<accession>A0A286G582</accession>
<evidence type="ECO:0000256" key="3">
    <source>
        <dbReference type="ARBA" id="ARBA00022737"/>
    </source>
</evidence>
<dbReference type="CDD" id="cd02892">
    <property type="entry name" value="SQCY_1"/>
    <property type="match status" value="1"/>
</dbReference>
<evidence type="ECO:0000313" key="7">
    <source>
        <dbReference type="EMBL" id="SOD90658.1"/>
    </source>
</evidence>
<comment type="similarity">
    <text evidence="2">Belongs to the terpene cyclase/mutase family.</text>
</comment>
<dbReference type="GO" id="GO:0016104">
    <property type="term" value="P:triterpenoid biosynthetic process"/>
    <property type="evidence" value="ECO:0007669"/>
    <property type="project" value="InterPro"/>
</dbReference>
<dbReference type="SUPFAM" id="SSF48239">
    <property type="entry name" value="Terpenoid cyclases/Protein prenyltransferases"/>
    <property type="match status" value="2"/>
</dbReference>
<dbReference type="EMBL" id="OCNJ01000001">
    <property type="protein sequence ID" value="SOD90658.1"/>
    <property type="molecule type" value="Genomic_DNA"/>
</dbReference>
<evidence type="ECO:0000259" key="5">
    <source>
        <dbReference type="Pfam" id="PF13243"/>
    </source>
</evidence>
<evidence type="ECO:0000256" key="4">
    <source>
        <dbReference type="ARBA" id="ARBA00023235"/>
    </source>
</evidence>
<keyword evidence="8" id="KW-1185">Reference proteome</keyword>
<reference evidence="7 8" key="1">
    <citation type="submission" date="2017-09" db="EMBL/GenBank/DDBJ databases">
        <authorList>
            <person name="Ehlers B."/>
            <person name="Leendertz F.H."/>
        </authorList>
    </citation>
    <scope>NUCLEOTIDE SEQUENCE [LARGE SCALE GENOMIC DNA]</scope>
    <source>
        <strain evidence="7 8">USBA 140</strain>
    </source>
</reference>
<protein>
    <submittedName>
        <fullName evidence="7">Squalene-hopene/tetraprenyl-beta-curcumene cyclase</fullName>
    </submittedName>
</protein>
<evidence type="ECO:0000313" key="8">
    <source>
        <dbReference type="Proteomes" id="UP000219621"/>
    </source>
</evidence>
<name>A0A286G582_9PROT</name>
<proteinExistence type="inferred from homology"/>
<dbReference type="Gene3D" id="1.50.10.20">
    <property type="match status" value="2"/>
</dbReference>
<comment type="pathway">
    <text evidence="1">Secondary metabolite biosynthesis; hopanoid biosynthesis.</text>
</comment>
<dbReference type="InterPro" id="IPR008930">
    <property type="entry name" value="Terpenoid_cyclase/PrenylTrfase"/>
</dbReference>
<dbReference type="Pfam" id="PF13249">
    <property type="entry name" value="SQHop_cyclase_N"/>
    <property type="match status" value="1"/>
</dbReference>
<dbReference type="Pfam" id="PF13243">
    <property type="entry name" value="SQHop_cyclase_C"/>
    <property type="match status" value="1"/>
</dbReference>
<dbReference type="AlphaFoldDB" id="A0A286G582"/>
<dbReference type="NCBIfam" id="TIGR01787">
    <property type="entry name" value="squalene_cyclas"/>
    <property type="match status" value="1"/>
</dbReference>
<dbReference type="PANTHER" id="PTHR11764">
    <property type="entry name" value="TERPENE CYCLASE/MUTASE FAMILY MEMBER"/>
    <property type="match status" value="1"/>
</dbReference>
<sequence length="652" mass="71840">MMHPQTLHRSTSDAGVTHAARLSAAEAAEALLARQKPDGHWIFELEADCTIPAEYLLLRHYLGEDVDPGVEARMADYLRAGRTADGGWPLFHGGAMDLSASVKGYFALKACGDSPDAPHMREACAAIHRAGGAERANVFTRILLALFGQVPWKAVPTMPVEIMTLPKWSPFHLDRVSYWSRTVIVPLLVLMALKPQARNPRGIAVAELFRTPPDRVADWHHHPEQAAWTRFFKLLDAAVRRAEPLLPADNRRRAIAKAVGWVEERLNGEDGLGGIYPAMANAVMMYDALGYAREHPSFLIARRSIEKLVVDRPGATYVQPCLSPVWDTALTVHALLETNTPAARDAALRGLDWLKDRQILDVVGDWAVKRPKAKPGGWAFQYENPHYPDVDDTAVVVMAMHRADPIRYAGSIERAVHWIRGMQSDNGGWGAFDADNTAHYLNYIPFADHGALLDPPTADVSARCVGMLAQLGTGAGDPVLTGGLRYLTKEQEPDGSWFGRWGTNYIYGTWSVLMAYNALGRRADDPAVARAAQWLKNRQNADGGWGESGASYWREHRDARCAFSTASQTAWALLGLMAAGQVDDPAVARGVAYLTEAQGKDGLWPEDPYTAVGFPRVFYLRYHGYASFFPLMALARYRALKEGNAGVSPWGL</sequence>
<evidence type="ECO:0000256" key="2">
    <source>
        <dbReference type="ARBA" id="ARBA00009755"/>
    </source>
</evidence>
<dbReference type="GO" id="GO:0016866">
    <property type="term" value="F:intramolecular transferase activity"/>
    <property type="evidence" value="ECO:0007669"/>
    <property type="project" value="InterPro"/>
</dbReference>
<feature type="domain" description="Squalene cyclase N-terminal" evidence="6">
    <location>
        <begin position="26"/>
        <end position="312"/>
    </location>
</feature>
<dbReference type="GO" id="GO:0005811">
    <property type="term" value="C:lipid droplet"/>
    <property type="evidence" value="ECO:0007669"/>
    <property type="project" value="InterPro"/>
</dbReference>
<dbReference type="InterPro" id="IPR032696">
    <property type="entry name" value="SQ_cyclase_C"/>
</dbReference>
<dbReference type="InterPro" id="IPR032697">
    <property type="entry name" value="SQ_cyclase_N"/>
</dbReference>
<dbReference type="PANTHER" id="PTHR11764:SF20">
    <property type="entry name" value="LANOSTEROL SYNTHASE"/>
    <property type="match status" value="1"/>
</dbReference>
<dbReference type="Proteomes" id="UP000219621">
    <property type="component" value="Unassembled WGS sequence"/>
</dbReference>
<evidence type="ECO:0000259" key="6">
    <source>
        <dbReference type="Pfam" id="PF13249"/>
    </source>
</evidence>
<feature type="domain" description="Squalene cyclase C-terminal" evidence="5">
    <location>
        <begin position="322"/>
        <end position="638"/>
    </location>
</feature>
<dbReference type="SFLD" id="SFLDG01016">
    <property type="entry name" value="Prenyltransferase_Like_2"/>
    <property type="match status" value="1"/>
</dbReference>
<dbReference type="InterPro" id="IPR006400">
    <property type="entry name" value="Hopene-cyclase"/>
</dbReference>
<keyword evidence="3" id="KW-0677">Repeat</keyword>
<evidence type="ECO:0000256" key="1">
    <source>
        <dbReference type="ARBA" id="ARBA00004999"/>
    </source>
</evidence>
<dbReference type="InterPro" id="IPR018333">
    <property type="entry name" value="Squalene_cyclase"/>
</dbReference>
<dbReference type="UniPathway" id="UPA00337"/>
<organism evidence="7 8">
    <name type="scientific">Caenispirillum bisanense</name>
    <dbReference type="NCBI Taxonomy" id="414052"/>
    <lineage>
        <taxon>Bacteria</taxon>
        <taxon>Pseudomonadati</taxon>
        <taxon>Pseudomonadota</taxon>
        <taxon>Alphaproteobacteria</taxon>
        <taxon>Rhodospirillales</taxon>
        <taxon>Novispirillaceae</taxon>
        <taxon>Caenispirillum</taxon>
    </lineage>
</organism>